<sequence>MQKSLSDSAGNRTDCNDPWTYACSCPQLGEGIQNMPFLNSMLDVDTFFLVGGMVRCYTLLKELDNRKFNYFISFFQRYLRRRDIVTHVGSVVLECDVCLALRPGLLLHRLTPAYAAMIAVFATVYLYLGNGPEWYNGAENQSRWCRQNWLKGRRDIVTHVGSVVLECDVCLALRPGLLLHRLTPAYAAMIAVLATVYLGNGPEWYNGAENQSRWCRQNWLKGYRVWRRRDIVTHVGCVVLECDMYLAPRPGLLLHRLTPAYAAMIAVLATVYLGNGPEWYNGAENQSRWCRQNWLKGRRDIVTHVGSVVLECDMYLAPRPCLLLHRLTPAYAAMIAVFSTVYLYLGNGPEWYNGAENQSRLCRQNWLKGNRVWRRRDIVTHVGSVVLECDMYLAPRPGLLLHRLTPAYAAMIAVFATVYLYLGNGPEWYNGVEYQSRLCRQNWLKGNRVWRRRDIVTHVGSVVLECDVCLALRPGLLLHRLTPAYAAMIAVFATVYLYLGNGPEWYNGAENQSRSCRQNWLKGRRDIVTHVGSVVLECDVCLAPRPGLLLHRLTPAYAAMIAVFATVYLYLGNGPEWYNGVENQSRLCRQNWLKGNRVWRRRDIVTHVGSVVLECDMCLAPRPGLLLHRLTPAYAAMIAVFATVYLYLGNGPEWYNGVEYQSRLCRQNWLKGNRVWRRRDIVTHVGSVVLECDMCLALRPGLLLHRLTPAYAAMIAVFATVYLYLGNGPEWYNGVEYQSRLCRQNWLKGYRVWRRRDIVTHVGSVVLECDVCLAPRPGLLLHRLTPAYAAMIAVFATVYVYLGNGPEWYNGVEYQSRLCRQNWMWNVLYVNNYVERDSMTAKGISIDNGNEAPSEEKFRILSYDEYWFISKDMWVHSWSITLHFPQHELPTPVMVVEKPSYEGHISREHHRNKGAIGTGEPRGNLPISGIVRHYSQVRKFGGGGPPRRELSLIHFGGGDLIASATWRCEHDTLPNCPGATKGVVFSFLFQEDQRCEMQKGRTKRLLA</sequence>
<dbReference type="PANTHER" id="PTHR11161:SF0">
    <property type="entry name" value="O-ACYLTRANSFERASE LIKE PROTEIN"/>
    <property type="match status" value="1"/>
</dbReference>
<dbReference type="PANTHER" id="PTHR11161">
    <property type="entry name" value="O-ACYLTRANSFERASE"/>
    <property type="match status" value="1"/>
</dbReference>
<feature type="transmembrane region" description="Helical" evidence="1">
    <location>
        <begin position="785"/>
        <end position="802"/>
    </location>
</feature>
<feature type="transmembrane region" description="Helical" evidence="1">
    <location>
        <begin position="482"/>
        <end position="499"/>
    </location>
</feature>
<feature type="transmembrane region" description="Helical" evidence="1">
    <location>
        <begin position="400"/>
        <end position="422"/>
    </location>
</feature>
<gene>
    <name evidence="2" type="ORF">PR048_007300</name>
</gene>
<organism evidence="2 3">
    <name type="scientific">Dryococelus australis</name>
    <dbReference type="NCBI Taxonomy" id="614101"/>
    <lineage>
        <taxon>Eukaryota</taxon>
        <taxon>Metazoa</taxon>
        <taxon>Ecdysozoa</taxon>
        <taxon>Arthropoda</taxon>
        <taxon>Hexapoda</taxon>
        <taxon>Insecta</taxon>
        <taxon>Pterygota</taxon>
        <taxon>Neoptera</taxon>
        <taxon>Polyneoptera</taxon>
        <taxon>Phasmatodea</taxon>
        <taxon>Verophasmatodea</taxon>
        <taxon>Anareolatae</taxon>
        <taxon>Phasmatidae</taxon>
        <taxon>Eurycanthinae</taxon>
        <taxon>Dryococelus</taxon>
    </lineage>
</organism>
<feature type="transmembrane region" description="Helical" evidence="1">
    <location>
        <begin position="631"/>
        <end position="648"/>
    </location>
</feature>
<dbReference type="EMBL" id="JARBHB010000002">
    <property type="protein sequence ID" value="KAJ8894636.1"/>
    <property type="molecule type" value="Genomic_DNA"/>
</dbReference>
<feature type="transmembrane region" description="Helical" evidence="1">
    <location>
        <begin position="111"/>
        <end position="128"/>
    </location>
</feature>
<dbReference type="Proteomes" id="UP001159363">
    <property type="component" value="Chromosome 2"/>
</dbReference>
<feature type="transmembrane region" description="Helical" evidence="1">
    <location>
        <begin position="323"/>
        <end position="345"/>
    </location>
</feature>
<protein>
    <submittedName>
        <fullName evidence="2">Uncharacterized protein</fullName>
    </submittedName>
</protein>
<evidence type="ECO:0000256" key="1">
    <source>
        <dbReference type="SAM" id="Phobius"/>
    </source>
</evidence>
<keyword evidence="1" id="KW-0812">Transmembrane</keyword>
<reference evidence="2 3" key="1">
    <citation type="submission" date="2023-02" db="EMBL/GenBank/DDBJ databases">
        <title>LHISI_Scaffold_Assembly.</title>
        <authorList>
            <person name="Stuart O.P."/>
            <person name="Cleave R."/>
            <person name="Magrath M.J.L."/>
            <person name="Mikheyev A.S."/>
        </authorList>
    </citation>
    <scope>NUCLEOTIDE SEQUENCE [LARGE SCALE GENOMIC DNA]</scope>
    <source>
        <strain evidence="2">Daus_M_001</strain>
        <tissue evidence="2">Leg muscle</tissue>
    </source>
</reference>
<proteinExistence type="predicted"/>
<accession>A0ABQ9IE70</accession>
<evidence type="ECO:0000313" key="2">
    <source>
        <dbReference type="EMBL" id="KAJ8894636.1"/>
    </source>
</evidence>
<name>A0ABQ9IE70_9NEOP</name>
<feature type="transmembrane region" description="Helical" evidence="1">
    <location>
        <begin position="553"/>
        <end position="571"/>
    </location>
</feature>
<comment type="caution">
    <text evidence="2">The sequence shown here is derived from an EMBL/GenBank/DDBJ whole genome shotgun (WGS) entry which is preliminary data.</text>
</comment>
<dbReference type="InterPro" id="IPR052728">
    <property type="entry name" value="O2_lipid_transport_reg"/>
</dbReference>
<feature type="transmembrane region" description="Helical" evidence="1">
    <location>
        <begin position="253"/>
        <end position="273"/>
    </location>
</feature>
<feature type="transmembrane region" description="Helical" evidence="1">
    <location>
        <begin position="707"/>
        <end position="725"/>
    </location>
</feature>
<keyword evidence="1" id="KW-0472">Membrane</keyword>
<evidence type="ECO:0000313" key="3">
    <source>
        <dbReference type="Proteomes" id="UP001159363"/>
    </source>
</evidence>
<keyword evidence="3" id="KW-1185">Reference proteome</keyword>
<keyword evidence="1" id="KW-1133">Transmembrane helix</keyword>